<keyword evidence="2" id="KW-1185">Reference proteome</keyword>
<dbReference type="InterPro" id="IPR008775">
    <property type="entry name" value="Phytyl_CoA_dOase-like"/>
</dbReference>
<sequence length="237" mass="25462">MGAAREDDLAGVIDREGFGRDGALLFRGVLGSEPLEALRAFANAQTAGRPGGRVVGDPSLTSLLSASGRVGQIAADLTSSGARPVRAVVFDKTKEANWIVAWHQDRTIPVRQQVEAEGFGPWSSKDGILHVAPPFEVLERMVTLRVHLDDVQNDNAPLRIAMGSHRLGRVAATDAGASAARRPQQVCLAEAGDVWAYSTPILHASDRAVTPRRRRVLQVDYADFDLPGGLEWRGLGD</sequence>
<dbReference type="Pfam" id="PF05721">
    <property type="entry name" value="PhyH"/>
    <property type="match status" value="1"/>
</dbReference>
<organism evidence="1 2">
    <name type="scientific">Brevundimonas alba</name>
    <dbReference type="NCBI Taxonomy" id="74314"/>
    <lineage>
        <taxon>Bacteria</taxon>
        <taxon>Pseudomonadati</taxon>
        <taxon>Pseudomonadota</taxon>
        <taxon>Alphaproteobacteria</taxon>
        <taxon>Caulobacterales</taxon>
        <taxon>Caulobacteraceae</taxon>
        <taxon>Brevundimonas</taxon>
    </lineage>
</organism>
<dbReference type="RefSeq" id="WP_168047758.1">
    <property type="nucleotide sequence ID" value="NZ_JAATJM010000002.1"/>
</dbReference>
<dbReference type="Gene3D" id="2.60.120.620">
    <property type="entry name" value="q2cbj1_9rhob like domain"/>
    <property type="match status" value="1"/>
</dbReference>
<gene>
    <name evidence="1" type="ORF">GGQ87_002205</name>
</gene>
<name>A0A7X5YL30_9CAUL</name>
<dbReference type="GO" id="GO:0016706">
    <property type="term" value="F:2-oxoglutarate-dependent dioxygenase activity"/>
    <property type="evidence" value="ECO:0007669"/>
    <property type="project" value="UniProtKB-ARBA"/>
</dbReference>
<comment type="caution">
    <text evidence="1">The sequence shown here is derived from an EMBL/GenBank/DDBJ whole genome shotgun (WGS) entry which is preliminary data.</text>
</comment>
<dbReference type="AlphaFoldDB" id="A0A7X5YL30"/>
<evidence type="ECO:0008006" key="3">
    <source>
        <dbReference type="Google" id="ProtNLM"/>
    </source>
</evidence>
<reference evidence="1 2" key="1">
    <citation type="submission" date="2020-03" db="EMBL/GenBank/DDBJ databases">
        <title>Genomic Encyclopedia of Type Strains, Phase IV (KMG-IV): sequencing the most valuable type-strain genomes for metagenomic binning, comparative biology and taxonomic classification.</title>
        <authorList>
            <person name="Goeker M."/>
        </authorList>
    </citation>
    <scope>NUCLEOTIDE SEQUENCE [LARGE SCALE GENOMIC DNA]</scope>
    <source>
        <strain evidence="1 2">DSM 4736</strain>
    </source>
</reference>
<accession>A0A7X5YL30</accession>
<dbReference type="EMBL" id="JAATJM010000002">
    <property type="protein sequence ID" value="NJC41910.1"/>
    <property type="molecule type" value="Genomic_DNA"/>
</dbReference>
<proteinExistence type="predicted"/>
<evidence type="ECO:0000313" key="2">
    <source>
        <dbReference type="Proteomes" id="UP000587415"/>
    </source>
</evidence>
<evidence type="ECO:0000313" key="1">
    <source>
        <dbReference type="EMBL" id="NJC41910.1"/>
    </source>
</evidence>
<dbReference type="Proteomes" id="UP000587415">
    <property type="component" value="Unassembled WGS sequence"/>
</dbReference>
<dbReference type="SUPFAM" id="SSF51197">
    <property type="entry name" value="Clavaminate synthase-like"/>
    <property type="match status" value="1"/>
</dbReference>
<protein>
    <recommendedName>
        <fullName evidence="3">Phytanoyl-CoA dioxygenase</fullName>
    </recommendedName>
</protein>